<evidence type="ECO:0000313" key="7">
    <source>
        <dbReference type="Proteomes" id="UP000095728"/>
    </source>
</evidence>
<dbReference type="GO" id="GO:0005829">
    <property type="term" value="C:cytosol"/>
    <property type="evidence" value="ECO:0007669"/>
    <property type="project" value="TreeGrafter"/>
</dbReference>
<dbReference type="SUPFAM" id="SSF48452">
    <property type="entry name" value="TPR-like"/>
    <property type="match status" value="1"/>
</dbReference>
<dbReference type="OrthoDB" id="420195at2759"/>
<comment type="caution">
    <text evidence="6">The sequence shown here is derived from an EMBL/GenBank/DDBJ whole genome shotgun (WGS) entry which is preliminary data.</text>
</comment>
<dbReference type="GO" id="GO:0006457">
    <property type="term" value="P:protein folding"/>
    <property type="evidence" value="ECO:0007669"/>
    <property type="project" value="TreeGrafter"/>
</dbReference>
<evidence type="ECO:0000256" key="4">
    <source>
        <dbReference type="PROSITE-ProRule" id="PRU00339"/>
    </source>
</evidence>
<dbReference type="GO" id="GO:0030544">
    <property type="term" value="F:Hsp70 protein binding"/>
    <property type="evidence" value="ECO:0007669"/>
    <property type="project" value="TreeGrafter"/>
</dbReference>
<keyword evidence="1" id="KW-0677">Repeat</keyword>
<dbReference type="GO" id="GO:0005634">
    <property type="term" value="C:nucleus"/>
    <property type="evidence" value="ECO:0007669"/>
    <property type="project" value="TreeGrafter"/>
</dbReference>
<protein>
    <submittedName>
        <fullName evidence="6">Hsp70/Hsp90 co-chaperone CNS1</fullName>
    </submittedName>
</protein>
<dbReference type="STRING" id="56408.A0A1E5R7B9"/>
<dbReference type="Gene3D" id="1.25.40.10">
    <property type="entry name" value="Tetratricopeptide repeat domain"/>
    <property type="match status" value="1"/>
</dbReference>
<dbReference type="InterPro" id="IPR013105">
    <property type="entry name" value="TPR_2"/>
</dbReference>
<evidence type="ECO:0000256" key="2">
    <source>
        <dbReference type="ARBA" id="ARBA00022803"/>
    </source>
</evidence>
<dbReference type="FunCoup" id="A0A1E5R7B9">
    <property type="interactions" value="1264"/>
</dbReference>
<dbReference type="PANTHER" id="PTHR46035">
    <property type="entry name" value="TETRATRICOPEPTIDE REPEAT PROTEIN 4"/>
    <property type="match status" value="1"/>
</dbReference>
<gene>
    <name evidence="6" type="ORF">AWRI3579_g3257</name>
</gene>
<dbReference type="EMBL" id="LPNM01000009">
    <property type="protein sequence ID" value="OEJ82810.1"/>
    <property type="molecule type" value="Genomic_DNA"/>
</dbReference>
<proteinExistence type="inferred from homology"/>
<organism evidence="6 7">
    <name type="scientific">Hanseniaspora osmophila</name>
    <dbReference type="NCBI Taxonomy" id="56408"/>
    <lineage>
        <taxon>Eukaryota</taxon>
        <taxon>Fungi</taxon>
        <taxon>Dikarya</taxon>
        <taxon>Ascomycota</taxon>
        <taxon>Saccharomycotina</taxon>
        <taxon>Saccharomycetes</taxon>
        <taxon>Saccharomycodales</taxon>
        <taxon>Saccharomycodaceae</taxon>
        <taxon>Hanseniaspora</taxon>
    </lineage>
</organism>
<dbReference type="PROSITE" id="PS50005">
    <property type="entry name" value="TPR"/>
    <property type="match status" value="1"/>
</dbReference>
<comment type="similarity">
    <text evidence="3">Belongs to the TTC4 family.</text>
</comment>
<dbReference type="InParanoid" id="A0A1E5R7B9"/>
<sequence>MSEKLKKYVPGPGDPALPPQLSEFANKTTDEVLEELNKMPFFMTEMGNEENDTLEALKAMAYEGEPHEIAANFKNQGNEMFKLKKFKDARELYTKALEIKPDPKEHSELLSILLSNRAACELELRNYRKCINDCKKSLNHNSKSVKAYYRMAKAFCLLDKLDEAKSALEFGMLIDNSNKSLYELQKKIENKEMEILAKDTEKLKMQEEKHRKTELLKASMDLRAITNVNSKAPADILKEAKIYLEEENVVDSQMIYPALILYPTTDEFDFVAEVGELSTPIDILNMIMQRPQEYFDQLGHENFSAKNMQPYMETLTGGLVKVGKKITFHNILKTEKPVIPLFDNSLRIYFVPKQESESWLAKWDKTAAMERRA</sequence>
<dbReference type="Pfam" id="PF07719">
    <property type="entry name" value="TPR_2"/>
    <property type="match status" value="1"/>
</dbReference>
<dbReference type="CDD" id="cd21381">
    <property type="entry name" value="CTWD_TTC4"/>
    <property type="match status" value="1"/>
</dbReference>
<dbReference type="InterPro" id="IPR011990">
    <property type="entry name" value="TPR-like_helical_dom_sf"/>
</dbReference>
<evidence type="ECO:0000313" key="6">
    <source>
        <dbReference type="EMBL" id="OEJ82810.1"/>
    </source>
</evidence>
<reference evidence="7" key="1">
    <citation type="journal article" date="2016" name="Genome Announc.">
        <title>Genome sequences of three species of Hanseniaspora isolated from spontaneous wine fermentations.</title>
        <authorList>
            <person name="Sternes P.R."/>
            <person name="Lee D."/>
            <person name="Kutyna D.R."/>
            <person name="Borneman A.R."/>
        </authorList>
    </citation>
    <scope>NUCLEOTIDE SEQUENCE [LARGE SCALE GENOMIC DNA]</scope>
    <source>
        <strain evidence="7">AWRI3579</strain>
    </source>
</reference>
<dbReference type="Proteomes" id="UP000095728">
    <property type="component" value="Unassembled WGS sequence"/>
</dbReference>
<accession>A0A1E5R7B9</accession>
<evidence type="ECO:0000256" key="3">
    <source>
        <dbReference type="ARBA" id="ARBA00023602"/>
    </source>
</evidence>
<dbReference type="GO" id="GO:0051879">
    <property type="term" value="F:Hsp90 protein binding"/>
    <property type="evidence" value="ECO:0007669"/>
    <property type="project" value="InterPro"/>
</dbReference>
<keyword evidence="7" id="KW-1185">Reference proteome</keyword>
<evidence type="ECO:0000256" key="1">
    <source>
        <dbReference type="ARBA" id="ARBA00022737"/>
    </source>
</evidence>
<dbReference type="AlphaFoldDB" id="A0A1E5R7B9"/>
<keyword evidence="2 4" id="KW-0802">TPR repeat</keyword>
<feature type="repeat" description="TPR" evidence="4">
    <location>
        <begin position="70"/>
        <end position="103"/>
    </location>
</feature>
<dbReference type="SMART" id="SM00028">
    <property type="entry name" value="TPR"/>
    <property type="match status" value="3"/>
</dbReference>
<feature type="domain" description="Cns1/TTC4 wheel" evidence="5">
    <location>
        <begin position="248"/>
        <end position="363"/>
    </location>
</feature>
<dbReference type="InterPro" id="IPR044059">
    <property type="entry name" value="Csn1/TTC4_wheel"/>
</dbReference>
<dbReference type="InterPro" id="IPR019734">
    <property type="entry name" value="TPR_rpt"/>
</dbReference>
<name>A0A1E5R7B9_9ASCO</name>
<dbReference type="PANTHER" id="PTHR46035:SF1">
    <property type="entry name" value="TETRATRICOPEPTIDE REPEAT PROTEIN 4"/>
    <property type="match status" value="1"/>
</dbReference>
<evidence type="ECO:0000259" key="5">
    <source>
        <dbReference type="Pfam" id="PF18972"/>
    </source>
</evidence>
<dbReference type="Pfam" id="PF18972">
    <property type="entry name" value="Wheel"/>
    <property type="match status" value="1"/>
</dbReference>